<dbReference type="Pfam" id="PF09546">
    <property type="entry name" value="Spore_III_AE"/>
    <property type="match status" value="1"/>
</dbReference>
<organism evidence="2 3">
    <name type="scientific">Thermoclostridium caenicola</name>
    <dbReference type="NCBI Taxonomy" id="659425"/>
    <lineage>
        <taxon>Bacteria</taxon>
        <taxon>Bacillati</taxon>
        <taxon>Bacillota</taxon>
        <taxon>Clostridia</taxon>
        <taxon>Eubacteriales</taxon>
        <taxon>Oscillospiraceae</taxon>
        <taxon>Thermoclostridium</taxon>
    </lineage>
</organism>
<keyword evidence="1" id="KW-0472">Membrane</keyword>
<dbReference type="Proteomes" id="UP000324781">
    <property type="component" value="Unassembled WGS sequence"/>
</dbReference>
<evidence type="ECO:0000313" key="3">
    <source>
        <dbReference type="Proteomes" id="UP000324781"/>
    </source>
</evidence>
<feature type="transmembrane region" description="Helical" evidence="1">
    <location>
        <begin position="228"/>
        <end position="245"/>
    </location>
</feature>
<keyword evidence="1" id="KW-1133">Transmembrane helix</keyword>
<protein>
    <submittedName>
        <fullName evidence="2">Stage III sporulation protein AE</fullName>
    </submittedName>
</protein>
<keyword evidence="3" id="KW-1185">Reference proteome</keyword>
<evidence type="ECO:0000256" key="1">
    <source>
        <dbReference type="SAM" id="Phobius"/>
    </source>
</evidence>
<feature type="transmembrane region" description="Helical" evidence="1">
    <location>
        <begin position="330"/>
        <end position="357"/>
    </location>
</feature>
<dbReference type="OrthoDB" id="1706761at2"/>
<dbReference type="AlphaFoldDB" id="A0A1M6CAF2"/>
<gene>
    <name evidence="2" type="ORF">SAMN05444373_100496</name>
</gene>
<accession>A0A1M6CAF2</accession>
<feature type="transmembrane region" description="Helical" evidence="1">
    <location>
        <begin position="120"/>
        <end position="141"/>
    </location>
</feature>
<dbReference type="InterPro" id="IPR014194">
    <property type="entry name" value="Spore_III_AE"/>
</dbReference>
<keyword evidence="1" id="KW-0812">Transmembrane</keyword>
<evidence type="ECO:0000313" key="2">
    <source>
        <dbReference type="EMBL" id="SHI57688.1"/>
    </source>
</evidence>
<feature type="transmembrane region" description="Helical" evidence="1">
    <location>
        <begin position="257"/>
        <end position="277"/>
    </location>
</feature>
<feature type="transmembrane region" description="Helical" evidence="1">
    <location>
        <begin position="193"/>
        <end position="216"/>
    </location>
</feature>
<reference evidence="2 3" key="1">
    <citation type="submission" date="2016-11" db="EMBL/GenBank/DDBJ databases">
        <authorList>
            <person name="Varghese N."/>
            <person name="Submissions S."/>
        </authorList>
    </citation>
    <scope>NUCLEOTIDE SEQUENCE [LARGE SCALE GENOMIC DNA]</scope>
    <source>
        <strain evidence="2 3">DSM 19027</strain>
    </source>
</reference>
<dbReference type="RefSeq" id="WP_149677762.1">
    <property type="nucleotide sequence ID" value="NZ_DAONMB010000131.1"/>
</dbReference>
<feature type="transmembrane region" description="Helical" evidence="1">
    <location>
        <begin position="382"/>
        <end position="402"/>
    </location>
</feature>
<feature type="transmembrane region" description="Helical" evidence="1">
    <location>
        <begin position="153"/>
        <end position="173"/>
    </location>
</feature>
<proteinExistence type="predicted"/>
<name>A0A1M6CAF2_9FIRM</name>
<sequence length="408" mass="42952">MKIRVNAAMARASGMFLKSIKRAGLLFLVLAWLALPQAVYAEDALQDSRFREQILNGQLKNEEVRNVRDAVDRALKDIKELDYDFSVDRILEDAAKGMPMNRLNGLPSALLGLLGKEFRANVLLMLELFAVMLLAAVLKGLQPKEGGLSGEAVKLAVNGALAVMAAASFGSIVRLAQGTIESMQILASVAMPAMYAMMAASGQVVSATALQPLVLAGVNTTCHLFRNIFLPLTVMAGVLFLVDSISDRFKLKNLAKLLKTIAVWATGAITLIFSIAVNIQKISGSAVDAAAVKTAKFAIGTLVPVAGKNMSDAAETILACTQAVRNAAGVVTVIGLGILFAVPFIKMVVIMLVYRLIAAFGAPLSDEGICGALEDAAGCMSVMIGIMGASLFVLILLTGTLMSSTGFA</sequence>
<dbReference type="EMBL" id="FQZP01000004">
    <property type="protein sequence ID" value="SHI57688.1"/>
    <property type="molecule type" value="Genomic_DNA"/>
</dbReference>